<dbReference type="InterPro" id="IPR041677">
    <property type="entry name" value="DNA2/NAM7_AAA_11"/>
</dbReference>
<dbReference type="PANTHER" id="PTHR10887">
    <property type="entry name" value="DNA2/NAM7 HELICASE FAMILY"/>
    <property type="match status" value="1"/>
</dbReference>
<gene>
    <name evidence="4" type="ORF">MNEG_3973</name>
</gene>
<feature type="region of interest" description="Disordered" evidence="1">
    <location>
        <begin position="444"/>
        <end position="486"/>
    </location>
</feature>
<feature type="compositionally biased region" description="Gly residues" evidence="1">
    <location>
        <begin position="586"/>
        <end position="597"/>
    </location>
</feature>
<feature type="compositionally biased region" description="Gly residues" evidence="1">
    <location>
        <begin position="462"/>
        <end position="480"/>
    </location>
</feature>
<evidence type="ECO:0000259" key="2">
    <source>
        <dbReference type="Pfam" id="PF13086"/>
    </source>
</evidence>
<feature type="compositionally biased region" description="Low complexity" evidence="1">
    <location>
        <begin position="244"/>
        <end position="257"/>
    </location>
</feature>
<accession>A0A0D2MMG5</accession>
<dbReference type="InterPro" id="IPR041679">
    <property type="entry name" value="DNA2/NAM7-like_C"/>
</dbReference>
<feature type="compositionally biased region" description="Basic and acidic residues" evidence="1">
    <location>
        <begin position="232"/>
        <end position="243"/>
    </location>
</feature>
<dbReference type="Gene3D" id="3.40.50.300">
    <property type="entry name" value="P-loop containing nucleotide triphosphate hydrolases"/>
    <property type="match status" value="2"/>
</dbReference>
<dbReference type="Proteomes" id="UP000054498">
    <property type="component" value="Unassembled WGS sequence"/>
</dbReference>
<evidence type="ECO:0000256" key="1">
    <source>
        <dbReference type="SAM" id="MobiDB-lite"/>
    </source>
</evidence>
<dbReference type="GO" id="GO:0035194">
    <property type="term" value="P:regulatory ncRNA-mediated post-transcriptional gene silencing"/>
    <property type="evidence" value="ECO:0007669"/>
    <property type="project" value="TreeGrafter"/>
</dbReference>
<evidence type="ECO:0008006" key="6">
    <source>
        <dbReference type="Google" id="ProtNLM"/>
    </source>
</evidence>
<dbReference type="SUPFAM" id="SSF52540">
    <property type="entry name" value="P-loop containing nucleoside triphosphate hydrolases"/>
    <property type="match status" value="1"/>
</dbReference>
<dbReference type="Pfam" id="PF13087">
    <property type="entry name" value="AAA_12"/>
    <property type="match status" value="1"/>
</dbReference>
<dbReference type="PANTHER" id="PTHR10887:SF322">
    <property type="entry name" value="HELICASE MOV-10"/>
    <property type="match status" value="1"/>
</dbReference>
<dbReference type="GO" id="GO:0043186">
    <property type="term" value="C:P granule"/>
    <property type="evidence" value="ECO:0007669"/>
    <property type="project" value="TreeGrafter"/>
</dbReference>
<feature type="region of interest" description="Disordered" evidence="1">
    <location>
        <begin position="186"/>
        <end position="257"/>
    </location>
</feature>
<evidence type="ECO:0000259" key="3">
    <source>
        <dbReference type="Pfam" id="PF13087"/>
    </source>
</evidence>
<dbReference type="STRING" id="145388.A0A0D2MMG5"/>
<dbReference type="OrthoDB" id="6513042at2759"/>
<feature type="domain" description="DNA2/NAM7 helicase-like C-terminal" evidence="3">
    <location>
        <begin position="268"/>
        <end position="516"/>
    </location>
</feature>
<dbReference type="AlphaFoldDB" id="A0A0D2MMG5"/>
<dbReference type="RefSeq" id="XP_013903004.1">
    <property type="nucleotide sequence ID" value="XM_014047550.1"/>
</dbReference>
<dbReference type="InterPro" id="IPR047187">
    <property type="entry name" value="SF1_C_Upf1"/>
</dbReference>
<sequence length="693" mass="72190">MVRVNDPRHPLAQTKHDVRDGGFCLFDEDAGDRAGEGNQGHWPGGLRHAQRPLRATAGGRAYRLPASYQELRRHRVVVCSCTTAGLLALIAEAEGRDPNCLFDFVWIDEAGQALAPEALVPLTLCNPKGGASMLAGDPRQLGPVVRSASAALAGLSTSLLELLIDYHNSTQSQDAQQQLAALAAGCNSKPPEGRLQQQQQQQQQQHHHEAGEQQQQQQQWEQQEPLSTQQREQQRQDSDEQQRHQAGASLSASERGGRARAAARLHLHYGMLTRNYRSHASLLELPSRLFYKQALQACAPAPEVAPPAWSVTAAADAADADSGAGSGGDAGAGDGDGLAGAGSNVLFYGVRGQQHQDADAPSYHNPVEALAVVELVASLLEEVRGQAFEGRTRACAGAPADGLTAPAAPAPPAGTSAARHLGGVRVGTVDDFQGQESRVVFVSTTLSRPESLPPAPAAPKAGAGGESPGGRGDGGGGKGPGAPRQEDLLSIGFWQSPKRFNVAITRAKALLVVVGSPTVLAREPYWRQLLRHAAARGCFRGAGAQEIAALLRRRAAPPPLLRLPGGSGHAAAVEDGGEGEASGADGATGGSGEGPGLRGRLPDAIDEWGGASSSPSGNGAALRAAWGGSEEDEEGEFGTHGAEGADGAELAAAAAQIAELAYLGLGDADRIYYETLDEFYEATLDEANFRVVL</sequence>
<evidence type="ECO:0000313" key="4">
    <source>
        <dbReference type="EMBL" id="KIZ03985.1"/>
    </source>
</evidence>
<dbReference type="GO" id="GO:0005829">
    <property type="term" value="C:cytosol"/>
    <property type="evidence" value="ECO:0007669"/>
    <property type="project" value="TreeGrafter"/>
</dbReference>
<dbReference type="CDD" id="cd18808">
    <property type="entry name" value="SF1_C_Upf1"/>
    <property type="match status" value="1"/>
</dbReference>
<organism evidence="4 5">
    <name type="scientific">Monoraphidium neglectum</name>
    <dbReference type="NCBI Taxonomy" id="145388"/>
    <lineage>
        <taxon>Eukaryota</taxon>
        <taxon>Viridiplantae</taxon>
        <taxon>Chlorophyta</taxon>
        <taxon>core chlorophytes</taxon>
        <taxon>Chlorophyceae</taxon>
        <taxon>CS clade</taxon>
        <taxon>Sphaeropleales</taxon>
        <taxon>Selenastraceae</taxon>
        <taxon>Monoraphidium</taxon>
    </lineage>
</organism>
<dbReference type="InterPro" id="IPR027417">
    <property type="entry name" value="P-loop_NTPase"/>
</dbReference>
<dbReference type="EMBL" id="KK100748">
    <property type="protein sequence ID" value="KIZ03985.1"/>
    <property type="molecule type" value="Genomic_DNA"/>
</dbReference>
<keyword evidence="5" id="KW-1185">Reference proteome</keyword>
<feature type="domain" description="DNA2/NAM7 helicase helicase" evidence="2">
    <location>
        <begin position="69"/>
        <end position="147"/>
    </location>
</feature>
<feature type="compositionally biased region" description="Low complexity" evidence="1">
    <location>
        <begin position="212"/>
        <end position="224"/>
    </location>
</feature>
<dbReference type="Pfam" id="PF13086">
    <property type="entry name" value="AAA_11"/>
    <property type="match status" value="1"/>
</dbReference>
<feature type="compositionally biased region" description="Low complexity" evidence="1">
    <location>
        <begin position="609"/>
        <end position="621"/>
    </location>
</feature>
<feature type="region of interest" description="Disordered" evidence="1">
    <location>
        <begin position="561"/>
        <end position="643"/>
    </location>
</feature>
<dbReference type="KEGG" id="mng:MNEG_3973"/>
<protein>
    <recommendedName>
        <fullName evidence="6">RNA helicase</fullName>
    </recommendedName>
</protein>
<proteinExistence type="predicted"/>
<dbReference type="GO" id="GO:0004386">
    <property type="term" value="F:helicase activity"/>
    <property type="evidence" value="ECO:0007669"/>
    <property type="project" value="InterPro"/>
</dbReference>
<dbReference type="InterPro" id="IPR045055">
    <property type="entry name" value="DNA2/NAM7-like"/>
</dbReference>
<name>A0A0D2MMG5_9CHLO</name>
<evidence type="ECO:0000313" key="5">
    <source>
        <dbReference type="Proteomes" id="UP000054498"/>
    </source>
</evidence>
<dbReference type="GeneID" id="25736851"/>
<reference evidence="4 5" key="1">
    <citation type="journal article" date="2013" name="BMC Genomics">
        <title>Reconstruction of the lipid metabolism for the microalga Monoraphidium neglectum from its genome sequence reveals characteristics suitable for biofuel production.</title>
        <authorList>
            <person name="Bogen C."/>
            <person name="Al-Dilaimi A."/>
            <person name="Albersmeier A."/>
            <person name="Wichmann J."/>
            <person name="Grundmann M."/>
            <person name="Rupp O."/>
            <person name="Lauersen K.J."/>
            <person name="Blifernez-Klassen O."/>
            <person name="Kalinowski J."/>
            <person name="Goesmann A."/>
            <person name="Mussgnug J.H."/>
            <person name="Kruse O."/>
        </authorList>
    </citation>
    <scope>NUCLEOTIDE SEQUENCE [LARGE SCALE GENOMIC DNA]</scope>
    <source>
        <strain evidence="4 5">SAG 48.87</strain>
    </source>
</reference>